<keyword evidence="2 3" id="KW-0808">Transferase</keyword>
<protein>
    <recommendedName>
        <fullName evidence="4">Glycosyltransferase</fullName>
        <ecNumber evidence="4">2.4.1.-</ecNumber>
    </recommendedName>
</protein>
<evidence type="ECO:0000313" key="6">
    <source>
        <dbReference type="Proteomes" id="UP001367508"/>
    </source>
</evidence>
<sequence>MVLHHVLLVIFPAQGHINPAIQFAKRLIAMDASVTIPVTLHMHRRLGNKISIPGLSIAPYSDGYDDGYDSSTHDYNHFALESKRRGSDFVADIIVSSAKEGFPFTSLVYTLLLPWAPEVARRFNIPTAMLWIEPATVLDILYYYFHGYANYINDKTKDPSSGSVTLPGLSFSLAARDIPSFLLSWKPTVFSFVLPWFQETVRQLDLEANPIVLVNTFGALEDEALRAIDKLSMIPIGPLIPSAFLDGKDPSDNSFGADIFPVSNDYVEWLDSKLEKSVIYVSFGSYLDLSKAQVEEIARALLDSERPFLWVIREKQELKNVKKEEEEISCIKELKRKGKLVTWCSQVQVLSHPSVGCFLTHCGWNSTLESLALGVPMVAFPQWTDQMTNAKLIEDVWEVGVRVDHKVKEDFGLVEAEEFKRCFETVMRTEEKGNELRKNALKWKDFAREAAKKGGPLENNLRAFLDDVEHQFMQIGDEKQGRAN</sequence>
<comment type="similarity">
    <text evidence="1 3">Belongs to the UDP-glycosyltransferase family.</text>
</comment>
<proteinExistence type="inferred from homology"/>
<name>A0AAN9MRL1_CANGL</name>
<dbReference type="Gene3D" id="3.40.50.2000">
    <property type="entry name" value="Glycogen Phosphorylase B"/>
    <property type="match status" value="2"/>
</dbReference>
<dbReference type="GO" id="GO:0080043">
    <property type="term" value="F:quercetin 3-O-glucosyltransferase activity"/>
    <property type="evidence" value="ECO:0007669"/>
    <property type="project" value="TreeGrafter"/>
</dbReference>
<dbReference type="GO" id="GO:0080044">
    <property type="term" value="F:quercetin 7-O-glucosyltransferase activity"/>
    <property type="evidence" value="ECO:0007669"/>
    <property type="project" value="TreeGrafter"/>
</dbReference>
<dbReference type="Pfam" id="PF00201">
    <property type="entry name" value="UDPGT"/>
    <property type="match status" value="1"/>
</dbReference>
<keyword evidence="6" id="KW-1185">Reference proteome</keyword>
<evidence type="ECO:0000256" key="1">
    <source>
        <dbReference type="ARBA" id="ARBA00009995"/>
    </source>
</evidence>
<dbReference type="PANTHER" id="PTHR11926:SF1421">
    <property type="entry name" value="GLYCOSYLTRANSFERASE"/>
    <property type="match status" value="1"/>
</dbReference>
<dbReference type="EMBL" id="JAYMYQ010000001">
    <property type="protein sequence ID" value="KAK7359322.1"/>
    <property type="molecule type" value="Genomic_DNA"/>
</dbReference>
<dbReference type="Proteomes" id="UP001367508">
    <property type="component" value="Unassembled WGS sequence"/>
</dbReference>
<comment type="caution">
    <text evidence="5">The sequence shown here is derived from an EMBL/GenBank/DDBJ whole genome shotgun (WGS) entry which is preliminary data.</text>
</comment>
<reference evidence="5 6" key="1">
    <citation type="submission" date="2024-01" db="EMBL/GenBank/DDBJ databases">
        <title>The genomes of 5 underutilized Papilionoideae crops provide insights into root nodulation and disease resistanc.</title>
        <authorList>
            <person name="Jiang F."/>
        </authorList>
    </citation>
    <scope>NUCLEOTIDE SEQUENCE [LARGE SCALE GENOMIC DNA]</scope>
    <source>
        <strain evidence="5">LVBAO_FW01</strain>
        <tissue evidence="5">Leaves</tissue>
    </source>
</reference>
<dbReference type="InterPro" id="IPR035595">
    <property type="entry name" value="UDP_glycos_trans_CS"/>
</dbReference>
<keyword evidence="3" id="KW-0328">Glycosyltransferase</keyword>
<dbReference type="PANTHER" id="PTHR11926">
    <property type="entry name" value="GLUCOSYL/GLUCURONOSYL TRANSFERASES"/>
    <property type="match status" value="1"/>
</dbReference>
<dbReference type="PROSITE" id="PS00375">
    <property type="entry name" value="UDPGT"/>
    <property type="match status" value="1"/>
</dbReference>
<evidence type="ECO:0000313" key="5">
    <source>
        <dbReference type="EMBL" id="KAK7359322.1"/>
    </source>
</evidence>
<dbReference type="SUPFAM" id="SSF53756">
    <property type="entry name" value="UDP-Glycosyltransferase/glycogen phosphorylase"/>
    <property type="match status" value="1"/>
</dbReference>
<evidence type="ECO:0000256" key="3">
    <source>
        <dbReference type="RuleBase" id="RU003718"/>
    </source>
</evidence>
<dbReference type="InterPro" id="IPR002213">
    <property type="entry name" value="UDP_glucos_trans"/>
</dbReference>
<evidence type="ECO:0000256" key="2">
    <source>
        <dbReference type="ARBA" id="ARBA00022679"/>
    </source>
</evidence>
<dbReference type="AlphaFoldDB" id="A0AAN9MRL1"/>
<organism evidence="5 6">
    <name type="scientific">Canavalia gladiata</name>
    <name type="common">Sword bean</name>
    <name type="synonym">Dolichos gladiatus</name>
    <dbReference type="NCBI Taxonomy" id="3824"/>
    <lineage>
        <taxon>Eukaryota</taxon>
        <taxon>Viridiplantae</taxon>
        <taxon>Streptophyta</taxon>
        <taxon>Embryophyta</taxon>
        <taxon>Tracheophyta</taxon>
        <taxon>Spermatophyta</taxon>
        <taxon>Magnoliopsida</taxon>
        <taxon>eudicotyledons</taxon>
        <taxon>Gunneridae</taxon>
        <taxon>Pentapetalae</taxon>
        <taxon>rosids</taxon>
        <taxon>fabids</taxon>
        <taxon>Fabales</taxon>
        <taxon>Fabaceae</taxon>
        <taxon>Papilionoideae</taxon>
        <taxon>50 kb inversion clade</taxon>
        <taxon>NPAAA clade</taxon>
        <taxon>indigoferoid/millettioid clade</taxon>
        <taxon>Phaseoleae</taxon>
        <taxon>Canavalia</taxon>
    </lineage>
</organism>
<dbReference type="EC" id="2.4.1.-" evidence="4"/>
<evidence type="ECO:0000256" key="4">
    <source>
        <dbReference type="RuleBase" id="RU362057"/>
    </source>
</evidence>
<accession>A0AAN9MRL1</accession>
<dbReference type="CDD" id="cd03784">
    <property type="entry name" value="GT1_Gtf-like"/>
    <property type="match status" value="1"/>
</dbReference>
<gene>
    <name evidence="5" type="ORF">VNO77_01277</name>
</gene>
<dbReference type="FunFam" id="3.40.50.2000:FF:000019">
    <property type="entry name" value="Glycosyltransferase"/>
    <property type="match status" value="1"/>
</dbReference>